<feature type="domain" description="Transcriptional adapter 2-alpha/beta-like" evidence="1">
    <location>
        <begin position="83"/>
        <end position="157"/>
    </location>
</feature>
<dbReference type="EMBL" id="CAXANX010000042">
    <property type="protein sequence ID" value="CAK9188970.1"/>
    <property type="molecule type" value="Genomic_DNA"/>
</dbReference>
<evidence type="ECO:0000313" key="3">
    <source>
        <dbReference type="Proteomes" id="UP001497512"/>
    </source>
</evidence>
<dbReference type="Pfam" id="PF22941">
    <property type="entry name" value="TADA2A-like_3rd"/>
    <property type="match status" value="1"/>
</dbReference>
<gene>
    <name evidence="2" type="ORF">CSSPTR1EN2_LOCUS24164</name>
</gene>
<evidence type="ECO:0000259" key="1">
    <source>
        <dbReference type="Pfam" id="PF22941"/>
    </source>
</evidence>
<dbReference type="PANTHER" id="PTHR12374">
    <property type="entry name" value="TRANSCRIPTIONAL ADAPTOR 2 ADA2 -RELATED"/>
    <property type="match status" value="1"/>
</dbReference>
<accession>A0ABP0T7U6</accession>
<comment type="caution">
    <text evidence="2">The sequence shown here is derived from an EMBL/GenBank/DDBJ whole genome shotgun (WGS) entry which is preliminary data.</text>
</comment>
<dbReference type="PANTHER" id="PTHR12374:SF63">
    <property type="entry name" value="TRANSCRIPTIONAL ADAPTER 2-BETA"/>
    <property type="match status" value="1"/>
</dbReference>
<dbReference type="Proteomes" id="UP001497512">
    <property type="component" value="Unassembled WGS sequence"/>
</dbReference>
<name>A0ABP0T7U6_9BRYO</name>
<proteinExistence type="predicted"/>
<protein>
    <recommendedName>
        <fullName evidence="1">Transcriptional adapter 2-alpha/beta-like domain-containing protein</fullName>
    </recommendedName>
</protein>
<dbReference type="InterPro" id="IPR055141">
    <property type="entry name" value="TADA2A_B-like_dom"/>
</dbReference>
<reference evidence="2" key="1">
    <citation type="submission" date="2024-02" db="EMBL/GenBank/DDBJ databases">
        <authorList>
            <consortium name="ELIXIR-Norway"/>
            <consortium name="Elixir Norway"/>
        </authorList>
    </citation>
    <scope>NUCLEOTIDE SEQUENCE</scope>
</reference>
<organism evidence="2 3">
    <name type="scientific">Sphagnum troendelagicum</name>
    <dbReference type="NCBI Taxonomy" id="128251"/>
    <lineage>
        <taxon>Eukaryota</taxon>
        <taxon>Viridiplantae</taxon>
        <taxon>Streptophyta</taxon>
        <taxon>Embryophyta</taxon>
        <taxon>Bryophyta</taxon>
        <taxon>Sphagnophytina</taxon>
        <taxon>Sphagnopsida</taxon>
        <taxon>Sphagnales</taxon>
        <taxon>Sphagnaceae</taxon>
        <taxon>Sphagnum</taxon>
    </lineage>
</organism>
<evidence type="ECO:0000313" key="2">
    <source>
        <dbReference type="EMBL" id="CAK9188970.1"/>
    </source>
</evidence>
<keyword evidence="3" id="KW-1185">Reference proteome</keyword>
<sequence length="208" mass="24230">MIESCGLGNWIDVANRMSRDPNECRSHFEEIYLSPSSSPFNLFFSSFSSNKRLIGEEVCNVVDLQSSSIIYPPMLVESEEQRLLTYMPHRDEYEREYHNEAENRLPGLTIDDEEIDATEEEDPSRRLLRQGKLALLRAYAQILRRRLQLKHYIRDYAIGLTIQTSTQPDQQSDQICVSLFVSLVSRSSDRICIKFLDSVSRRIRATRF</sequence>